<evidence type="ECO:0000313" key="7">
    <source>
        <dbReference type="Proteomes" id="UP000265882"/>
    </source>
</evidence>
<dbReference type="EC" id="1.8.99.2" evidence="6"/>
<dbReference type="GO" id="GO:0046872">
    <property type="term" value="F:metal ion binding"/>
    <property type="evidence" value="ECO:0007669"/>
    <property type="project" value="UniProtKB-KW"/>
</dbReference>
<gene>
    <name evidence="6" type="primary">aprB</name>
    <name evidence="6" type="ORF">C4520_13795</name>
</gene>
<sequence length="147" mass="16405">MPSYVNPEKCDGCKALDKTACQYICPNDLMVLNKDLMKAYNREPEMCWECYNCVKICPTQAVEVRGYADFVPMGANVTPMRSTEDIMWTVKFRSGQIKRFKFPIRTTPEGSAVPDGGWKTGTDDLSSPILFTEPASGGMSDLAKLNK</sequence>
<evidence type="ECO:0000259" key="5">
    <source>
        <dbReference type="PROSITE" id="PS51379"/>
    </source>
</evidence>
<dbReference type="PANTHER" id="PTHR43687:SF1">
    <property type="entry name" value="FERREDOXIN III"/>
    <property type="match status" value="1"/>
</dbReference>
<protein>
    <submittedName>
        <fullName evidence="6">Adenylyl-sulfate reductase subunit beta</fullName>
        <ecNumber evidence="6">1.8.99.2</ecNumber>
    </submittedName>
</protein>
<dbReference type="InterPro" id="IPR050572">
    <property type="entry name" value="Fe-S_Ferredoxin"/>
</dbReference>
<dbReference type="Proteomes" id="UP000265882">
    <property type="component" value="Unassembled WGS sequence"/>
</dbReference>
<dbReference type="PANTHER" id="PTHR43687">
    <property type="entry name" value="ADENYLYLSULFATE REDUCTASE, BETA SUBUNIT"/>
    <property type="match status" value="1"/>
</dbReference>
<dbReference type="Pfam" id="PF12139">
    <property type="entry name" value="APS-reductase_C"/>
    <property type="match status" value="1"/>
</dbReference>
<dbReference type="InterPro" id="IPR038465">
    <property type="entry name" value="APS_reduc_Bsu_C_sf"/>
</dbReference>
<dbReference type="Gene3D" id="6.20.260.10">
    <property type="entry name" value="Adenylylsulphate reductase, beta subunit, C-terminal domain"/>
    <property type="match status" value="1"/>
</dbReference>
<dbReference type="InterPro" id="IPR017896">
    <property type="entry name" value="4Fe4S_Fe-S-bd"/>
</dbReference>
<organism evidence="6 7">
    <name type="scientific">Abyssobacteria bacterium (strain SURF_5)</name>
    <dbReference type="NCBI Taxonomy" id="2093360"/>
    <lineage>
        <taxon>Bacteria</taxon>
        <taxon>Pseudomonadati</taxon>
        <taxon>Candidatus Hydrogenedentota</taxon>
        <taxon>Candidatus Abyssobacteria</taxon>
    </lineage>
</organism>
<dbReference type="PROSITE" id="PS00198">
    <property type="entry name" value="4FE4S_FER_1"/>
    <property type="match status" value="1"/>
</dbReference>
<evidence type="ECO:0000256" key="3">
    <source>
        <dbReference type="ARBA" id="ARBA00023004"/>
    </source>
</evidence>
<comment type="caution">
    <text evidence="6">The sequence shown here is derived from an EMBL/GenBank/DDBJ whole genome shotgun (WGS) entry which is preliminary data.</text>
</comment>
<feature type="domain" description="4Fe-4S ferredoxin-type" evidence="5">
    <location>
        <begin position="1"/>
        <end position="35"/>
    </location>
</feature>
<dbReference type="InterPro" id="IPR011802">
    <property type="entry name" value="AprB"/>
</dbReference>
<dbReference type="NCBIfam" id="TIGR02060">
    <property type="entry name" value="aprB"/>
    <property type="match status" value="1"/>
</dbReference>
<accession>A0A3A4NBV6</accession>
<dbReference type="GO" id="GO:0009973">
    <property type="term" value="F:adenylyl-sulfate reductase activity"/>
    <property type="evidence" value="ECO:0007669"/>
    <property type="project" value="UniProtKB-EC"/>
</dbReference>
<name>A0A3A4NBV6_ABYX5</name>
<dbReference type="GO" id="GO:0051539">
    <property type="term" value="F:4 iron, 4 sulfur cluster binding"/>
    <property type="evidence" value="ECO:0007669"/>
    <property type="project" value="UniProtKB-KW"/>
</dbReference>
<proteinExistence type="predicted"/>
<dbReference type="InterPro" id="IPR017900">
    <property type="entry name" value="4Fe4S_Fe_S_CS"/>
</dbReference>
<dbReference type="SUPFAM" id="SSF54862">
    <property type="entry name" value="4Fe-4S ferredoxins"/>
    <property type="match status" value="1"/>
</dbReference>
<dbReference type="PROSITE" id="PS51379">
    <property type="entry name" value="4FE4S_FER_2"/>
    <property type="match status" value="2"/>
</dbReference>
<evidence type="ECO:0000256" key="2">
    <source>
        <dbReference type="ARBA" id="ARBA00022723"/>
    </source>
</evidence>
<evidence type="ECO:0000313" key="6">
    <source>
        <dbReference type="EMBL" id="RJP18798.1"/>
    </source>
</evidence>
<feature type="domain" description="4Fe-4S ferredoxin-type" evidence="5">
    <location>
        <begin position="38"/>
        <end position="67"/>
    </location>
</feature>
<dbReference type="AlphaFoldDB" id="A0A3A4NBV6"/>
<evidence type="ECO:0000256" key="4">
    <source>
        <dbReference type="ARBA" id="ARBA00023014"/>
    </source>
</evidence>
<evidence type="ECO:0000256" key="1">
    <source>
        <dbReference type="ARBA" id="ARBA00022485"/>
    </source>
</evidence>
<keyword evidence="4" id="KW-0411">Iron-sulfur</keyword>
<dbReference type="Gene3D" id="3.30.70.20">
    <property type="match status" value="1"/>
</dbReference>
<keyword evidence="6" id="KW-0560">Oxidoreductase</keyword>
<dbReference type="Pfam" id="PF12838">
    <property type="entry name" value="Fer4_7"/>
    <property type="match status" value="1"/>
</dbReference>
<dbReference type="EMBL" id="QZKU01000097">
    <property type="protein sequence ID" value="RJP18798.1"/>
    <property type="molecule type" value="Genomic_DNA"/>
</dbReference>
<reference evidence="6 7" key="1">
    <citation type="journal article" date="2017" name="ISME J.">
        <title>Energy and carbon metabolisms in a deep terrestrial subsurface fluid microbial community.</title>
        <authorList>
            <person name="Momper L."/>
            <person name="Jungbluth S.P."/>
            <person name="Lee M.D."/>
            <person name="Amend J.P."/>
        </authorList>
    </citation>
    <scope>NUCLEOTIDE SEQUENCE [LARGE SCALE GENOMIC DNA]</scope>
    <source>
        <strain evidence="6">SURF_5</strain>
    </source>
</reference>
<dbReference type="InterPro" id="IPR022738">
    <property type="entry name" value="AprB_C"/>
</dbReference>
<keyword evidence="2" id="KW-0479">Metal-binding</keyword>
<keyword evidence="1" id="KW-0004">4Fe-4S</keyword>
<keyword evidence="3" id="KW-0408">Iron</keyword>